<dbReference type="GO" id="GO:0004197">
    <property type="term" value="F:cysteine-type endopeptidase activity"/>
    <property type="evidence" value="ECO:0007669"/>
    <property type="project" value="InterPro"/>
</dbReference>
<organism evidence="4 5">
    <name type="scientific">Rhizoctonia solani</name>
    <dbReference type="NCBI Taxonomy" id="456999"/>
    <lineage>
        <taxon>Eukaryota</taxon>
        <taxon>Fungi</taxon>
        <taxon>Dikarya</taxon>
        <taxon>Basidiomycota</taxon>
        <taxon>Agaricomycotina</taxon>
        <taxon>Agaricomycetes</taxon>
        <taxon>Cantharellales</taxon>
        <taxon>Ceratobasidiaceae</taxon>
        <taxon>Rhizoctonia</taxon>
    </lineage>
</organism>
<reference evidence="4" key="1">
    <citation type="submission" date="2021-01" db="EMBL/GenBank/DDBJ databases">
        <authorList>
            <person name="Kaushik A."/>
        </authorList>
    </citation>
    <scope>NUCLEOTIDE SEQUENCE</scope>
    <source>
        <strain evidence="4">AG1-1B</strain>
    </source>
</reference>
<protein>
    <recommendedName>
        <fullName evidence="3">Peptidase C14 caspase domain-containing protein</fullName>
    </recommendedName>
</protein>
<feature type="compositionally biased region" description="Polar residues" evidence="2">
    <location>
        <begin position="144"/>
        <end position="163"/>
    </location>
</feature>
<accession>A0A8H3B6L7</accession>
<feature type="region of interest" description="Disordered" evidence="2">
    <location>
        <begin position="142"/>
        <end position="163"/>
    </location>
</feature>
<evidence type="ECO:0000259" key="3">
    <source>
        <dbReference type="Pfam" id="PF00656"/>
    </source>
</evidence>
<dbReference type="PANTHER" id="PTHR48104:SF30">
    <property type="entry name" value="METACASPASE-1"/>
    <property type="match status" value="1"/>
</dbReference>
<dbReference type="Proteomes" id="UP000663826">
    <property type="component" value="Unassembled WGS sequence"/>
</dbReference>
<evidence type="ECO:0000256" key="2">
    <source>
        <dbReference type="SAM" id="MobiDB-lite"/>
    </source>
</evidence>
<dbReference type="PANTHER" id="PTHR48104">
    <property type="entry name" value="METACASPASE-4"/>
    <property type="match status" value="1"/>
</dbReference>
<dbReference type="InterPro" id="IPR050452">
    <property type="entry name" value="Metacaspase"/>
</dbReference>
<evidence type="ECO:0000256" key="1">
    <source>
        <dbReference type="ARBA" id="ARBA00009005"/>
    </source>
</evidence>
<dbReference type="AlphaFoldDB" id="A0A8H3B6L7"/>
<dbReference type="GO" id="GO:0005737">
    <property type="term" value="C:cytoplasm"/>
    <property type="evidence" value="ECO:0007669"/>
    <property type="project" value="TreeGrafter"/>
</dbReference>
<feature type="region of interest" description="Disordered" evidence="2">
    <location>
        <begin position="1"/>
        <end position="21"/>
    </location>
</feature>
<sequence length="395" mass="44680">MDDVEPIQDAIEQGDRLPNTPSSLEARVVRRALVVVVQHNCDWRNTYGGSVFLPSAPTDASRVYRMLLSRGYEKQNIRVLVDRVLDPPTNSPTKPNILDSLEWLVSSAQPGDYRFFHFSGNGQAYEVEECQGRAARTILAPPSATRNTESTSSPLGQQIPSSSTNQTKFYREALLTEWKKPSWRERLEESFSLDDYSRISDYELNSVLSKLPKGCTLTTTLDCFHGAQMHDLGKCFHGAQMHDIHSHRGDHPRIVEELIQVLTDAQDIPSDFGMSSSSKPSLYNWFVPPAFYLHSKYIYDPKVKMERLDEYKPFKDVQATVISWSGYYASKDHIGTFTSAFTNAVQEMDGDVSNSKLYEQVRQRVLAEGGIHVQLSTYNNGGEEARCMLNDPFMV</sequence>
<dbReference type="GO" id="GO:0006508">
    <property type="term" value="P:proteolysis"/>
    <property type="evidence" value="ECO:0007669"/>
    <property type="project" value="InterPro"/>
</dbReference>
<dbReference type="EMBL" id="CAJMWQ010001379">
    <property type="protein sequence ID" value="CAE6448558.1"/>
    <property type="molecule type" value="Genomic_DNA"/>
</dbReference>
<evidence type="ECO:0000313" key="4">
    <source>
        <dbReference type="EMBL" id="CAE6448558.1"/>
    </source>
</evidence>
<dbReference type="Gene3D" id="3.40.50.1460">
    <property type="match status" value="1"/>
</dbReference>
<dbReference type="InterPro" id="IPR011600">
    <property type="entry name" value="Pept_C14_caspase"/>
</dbReference>
<name>A0A8H3B6L7_9AGAM</name>
<comment type="caution">
    <text evidence="4">The sequence shown here is derived from an EMBL/GenBank/DDBJ whole genome shotgun (WGS) entry which is preliminary data.</text>
</comment>
<comment type="similarity">
    <text evidence="1">Belongs to the peptidase C14B family.</text>
</comment>
<feature type="domain" description="Peptidase C14 caspase" evidence="3">
    <location>
        <begin position="47"/>
        <end position="125"/>
    </location>
</feature>
<evidence type="ECO:0000313" key="5">
    <source>
        <dbReference type="Proteomes" id="UP000663826"/>
    </source>
</evidence>
<gene>
    <name evidence="4" type="ORF">RDB_LOCUS76733</name>
</gene>
<dbReference type="Pfam" id="PF00656">
    <property type="entry name" value="Peptidase_C14"/>
    <property type="match status" value="1"/>
</dbReference>
<proteinExistence type="inferred from homology"/>